<dbReference type="SUPFAM" id="SSF53098">
    <property type="entry name" value="Ribonuclease H-like"/>
    <property type="match status" value="1"/>
</dbReference>
<dbReference type="InterPro" id="IPR036397">
    <property type="entry name" value="RNaseH_sf"/>
</dbReference>
<dbReference type="GO" id="GO:0004523">
    <property type="term" value="F:RNA-DNA hybrid ribonuclease activity"/>
    <property type="evidence" value="ECO:0007669"/>
    <property type="project" value="InterPro"/>
</dbReference>
<accession>A0A550CB40</accession>
<organism evidence="2 3">
    <name type="scientific">Schizophyllum amplum</name>
    <dbReference type="NCBI Taxonomy" id="97359"/>
    <lineage>
        <taxon>Eukaryota</taxon>
        <taxon>Fungi</taxon>
        <taxon>Dikarya</taxon>
        <taxon>Basidiomycota</taxon>
        <taxon>Agaricomycotina</taxon>
        <taxon>Agaricomycetes</taxon>
        <taxon>Agaricomycetidae</taxon>
        <taxon>Agaricales</taxon>
        <taxon>Schizophyllaceae</taxon>
        <taxon>Schizophyllum</taxon>
    </lineage>
</organism>
<evidence type="ECO:0000313" key="3">
    <source>
        <dbReference type="Proteomes" id="UP000320762"/>
    </source>
</evidence>
<evidence type="ECO:0000259" key="1">
    <source>
        <dbReference type="PROSITE" id="PS50879"/>
    </source>
</evidence>
<dbReference type="InterPro" id="IPR002156">
    <property type="entry name" value="RNaseH_domain"/>
</dbReference>
<dbReference type="GO" id="GO:0003676">
    <property type="term" value="F:nucleic acid binding"/>
    <property type="evidence" value="ECO:0007669"/>
    <property type="project" value="InterPro"/>
</dbReference>
<feature type="domain" description="RNase H type-1" evidence="1">
    <location>
        <begin position="1"/>
        <end position="91"/>
    </location>
</feature>
<proteinExistence type="predicted"/>
<dbReference type="Gene3D" id="3.30.420.10">
    <property type="entry name" value="Ribonuclease H-like superfamily/Ribonuclease H"/>
    <property type="match status" value="1"/>
</dbReference>
<protein>
    <recommendedName>
        <fullName evidence="1">RNase H type-1 domain-containing protein</fullName>
    </recommendedName>
</protein>
<dbReference type="Pfam" id="PF00075">
    <property type="entry name" value="RNase_H"/>
    <property type="match status" value="1"/>
</dbReference>
<comment type="caution">
    <text evidence="2">The sequence shown here is derived from an EMBL/GenBank/DDBJ whole genome shotgun (WGS) entry which is preliminary data.</text>
</comment>
<dbReference type="AlphaFoldDB" id="A0A550CB40"/>
<dbReference type="EMBL" id="VDMD01000014">
    <property type="protein sequence ID" value="TRM62019.1"/>
    <property type="molecule type" value="Genomic_DNA"/>
</dbReference>
<dbReference type="PROSITE" id="PS50879">
    <property type="entry name" value="RNASE_H_1"/>
    <property type="match status" value="1"/>
</dbReference>
<dbReference type="Proteomes" id="UP000320762">
    <property type="component" value="Unassembled WGS sequence"/>
</dbReference>
<dbReference type="InterPro" id="IPR012337">
    <property type="entry name" value="RNaseH-like_sf"/>
</dbReference>
<keyword evidence="3" id="KW-1185">Reference proteome</keyword>
<dbReference type="InterPro" id="IPR026960">
    <property type="entry name" value="RVT-Znf"/>
</dbReference>
<reference evidence="2 3" key="1">
    <citation type="journal article" date="2019" name="New Phytol.">
        <title>Comparative genomics reveals unique wood-decay strategies and fruiting body development in the Schizophyllaceae.</title>
        <authorList>
            <person name="Almasi E."/>
            <person name="Sahu N."/>
            <person name="Krizsan K."/>
            <person name="Balint B."/>
            <person name="Kovacs G.M."/>
            <person name="Kiss B."/>
            <person name="Cseklye J."/>
            <person name="Drula E."/>
            <person name="Henrissat B."/>
            <person name="Nagy I."/>
            <person name="Chovatia M."/>
            <person name="Adam C."/>
            <person name="LaButti K."/>
            <person name="Lipzen A."/>
            <person name="Riley R."/>
            <person name="Grigoriev I.V."/>
            <person name="Nagy L.G."/>
        </authorList>
    </citation>
    <scope>NUCLEOTIDE SEQUENCE [LARGE SCALE GENOMIC DNA]</scope>
    <source>
        <strain evidence="2 3">NL-1724</strain>
    </source>
</reference>
<gene>
    <name evidence="2" type="ORF">BD626DRAFT_404673</name>
</gene>
<dbReference type="Pfam" id="PF13966">
    <property type="entry name" value="zf-RVT"/>
    <property type="match status" value="1"/>
</dbReference>
<dbReference type="STRING" id="97359.A0A550CB40"/>
<name>A0A550CB40_9AGAR</name>
<evidence type="ECO:0000313" key="2">
    <source>
        <dbReference type="EMBL" id="TRM62019.1"/>
    </source>
</evidence>
<sequence length="376" mass="43183">MLAIMVAADEADPDRELRIETDSRWALGELLEHRAAHEDAGYIDAVNGELTKATIASLRRRRAHTYFRWVKGHNGHAGNEIADRLAGEGARKEAVDFELLIEPNLRLSGAKLATMTQSRAYKAILKQKISRLGKRKRTEQNMAQILDDLDEEFWIQRTEASIWRAVRSKHILLECRYFLWMVIHDAYHIGDKWLKPNYPPDVQERAFCRICGAAETMHHILLDCECVERCGIWNLVEELWSLTGETWHEPSLGVIVGAACGTFRTDKGRPKSGTERLWAIIISESAHLVWKMRCERVIQNDGREFTEVEVRNRWMSILNQRLELDRRLTYKRYGKAALSASLVDSTWKSIIRDYESLPDEWVGNCGVLVGIRSGEG</sequence>
<dbReference type="OrthoDB" id="2976650at2759"/>